<keyword evidence="1" id="KW-0472">Membrane</keyword>
<dbReference type="OrthoDB" id="1751619at2"/>
<feature type="transmembrane region" description="Helical" evidence="1">
    <location>
        <begin position="122"/>
        <end position="149"/>
    </location>
</feature>
<proteinExistence type="predicted"/>
<dbReference type="AlphaFoldDB" id="A0A6B8RRD7"/>
<accession>A0A6B8RRD7</accession>
<feature type="transmembrane region" description="Helical" evidence="1">
    <location>
        <begin position="77"/>
        <end position="101"/>
    </location>
</feature>
<gene>
    <name evidence="2" type="ORF">EHS13_30765</name>
</gene>
<keyword evidence="1" id="KW-1133">Transmembrane helix</keyword>
<evidence type="ECO:0000313" key="3">
    <source>
        <dbReference type="Proteomes" id="UP000426246"/>
    </source>
</evidence>
<keyword evidence="1" id="KW-0812">Transmembrane</keyword>
<evidence type="ECO:0000313" key="2">
    <source>
        <dbReference type="EMBL" id="QGQ98950.1"/>
    </source>
</evidence>
<reference evidence="3" key="1">
    <citation type="submission" date="2018-11" db="EMBL/GenBank/DDBJ databases">
        <title>Complete genome sequence of Paenibacillus sp. ML311-T8.</title>
        <authorList>
            <person name="Nam Y.-D."/>
            <person name="Kang J."/>
            <person name="Chung W.-H."/>
            <person name="Park Y.S."/>
        </authorList>
    </citation>
    <scope>NUCLEOTIDE SEQUENCE [LARGE SCALE GENOMIC DNA]</scope>
    <source>
        <strain evidence="3">ML311-T8</strain>
    </source>
</reference>
<protein>
    <submittedName>
        <fullName evidence="2">Uncharacterized protein</fullName>
    </submittedName>
</protein>
<dbReference type="RefSeq" id="WP_155704056.1">
    <property type="nucleotide sequence ID" value="NZ_CP034235.1"/>
</dbReference>
<feature type="transmembrane region" description="Helical" evidence="1">
    <location>
        <begin position="186"/>
        <end position="209"/>
    </location>
</feature>
<feature type="transmembrane region" description="Helical" evidence="1">
    <location>
        <begin position="21"/>
        <end position="42"/>
    </location>
</feature>
<organism evidence="2 3">
    <name type="scientific">Paenibacillus psychroresistens</name>
    <dbReference type="NCBI Taxonomy" id="1778678"/>
    <lineage>
        <taxon>Bacteria</taxon>
        <taxon>Bacillati</taxon>
        <taxon>Bacillota</taxon>
        <taxon>Bacilli</taxon>
        <taxon>Bacillales</taxon>
        <taxon>Paenibacillaceae</taxon>
        <taxon>Paenibacillus</taxon>
    </lineage>
</organism>
<dbReference type="Proteomes" id="UP000426246">
    <property type="component" value="Chromosome"/>
</dbReference>
<dbReference type="KEGG" id="ppsc:EHS13_30765"/>
<keyword evidence="3" id="KW-1185">Reference proteome</keyword>
<feature type="transmembrane region" description="Helical" evidence="1">
    <location>
        <begin position="252"/>
        <end position="275"/>
    </location>
</feature>
<feature type="transmembrane region" description="Helical" evidence="1">
    <location>
        <begin position="218"/>
        <end position="237"/>
    </location>
</feature>
<dbReference type="EMBL" id="CP034235">
    <property type="protein sequence ID" value="QGQ98950.1"/>
    <property type="molecule type" value="Genomic_DNA"/>
</dbReference>
<name>A0A6B8RRD7_9BACL</name>
<sequence>MNRFWKLLNWELSRFGKLYAVLLLVILVLQFTGVLLYSFGIMSKFNAQMDGNFLSLSQYLQKNGVTNLEQYTSYTSYSLWFAAPIALGAVTLILYVLLIWYKEWFGKNTFVYRLLMLPTSRMNIYLAKLSAIVLFVLGLVAFQLIILYLQMLTFNAIINQELRQYISMAELISRNRMLSVFYPWHFIQFLFYYGLGITAVIVVFTLIMLERSFRIKGIVAAVGYGATMIFLILAPVVFRDHWGRDYFYPNEIFFTVVVVMVLISSGSLWFSSFLLNKKISV</sequence>
<evidence type="ECO:0000256" key="1">
    <source>
        <dbReference type="SAM" id="Phobius"/>
    </source>
</evidence>